<evidence type="ECO:0000256" key="2">
    <source>
        <dbReference type="ARBA" id="ARBA00022741"/>
    </source>
</evidence>
<dbReference type="InterPro" id="IPR036465">
    <property type="entry name" value="vWFA_dom_sf"/>
</dbReference>
<feature type="domain" description="VWFA" evidence="6">
    <location>
        <begin position="451"/>
        <end position="632"/>
    </location>
</feature>
<dbReference type="SUPFAM" id="SSF53300">
    <property type="entry name" value="vWA-like"/>
    <property type="match status" value="1"/>
</dbReference>
<comment type="similarity">
    <text evidence="1">Belongs to the Mg-chelatase subunits D/I family.</text>
</comment>
<dbReference type="GO" id="GO:0005524">
    <property type="term" value="F:ATP binding"/>
    <property type="evidence" value="ECO:0007669"/>
    <property type="project" value="UniProtKB-KW"/>
</dbReference>
<dbReference type="PANTHER" id="PTHR35023:SF1">
    <property type="entry name" value="MG-PROTOPORPHYRIN IX CHELATASE"/>
    <property type="match status" value="1"/>
</dbReference>
<dbReference type="Pfam" id="PF17863">
    <property type="entry name" value="AAA_lid_2"/>
    <property type="match status" value="1"/>
</dbReference>
<evidence type="ECO:0000256" key="4">
    <source>
        <dbReference type="ARBA" id="ARBA00030759"/>
    </source>
</evidence>
<dbReference type="SMART" id="SM00327">
    <property type="entry name" value="VWA"/>
    <property type="match status" value="1"/>
</dbReference>
<accession>A0A0P6Y6P0</accession>
<comment type="caution">
    <text evidence="7">The sequence shown here is derived from an EMBL/GenBank/DDBJ whole genome shotgun (WGS) entry which is preliminary data.</text>
</comment>
<feature type="region of interest" description="Disordered" evidence="5">
    <location>
        <begin position="334"/>
        <end position="403"/>
    </location>
</feature>
<dbReference type="EMBL" id="LGKN01000005">
    <property type="protein sequence ID" value="KPL87587.1"/>
    <property type="molecule type" value="Genomic_DNA"/>
</dbReference>
<dbReference type="Gene3D" id="3.40.50.410">
    <property type="entry name" value="von Willebrand factor, type A domain"/>
    <property type="match status" value="1"/>
</dbReference>
<dbReference type="InterPro" id="IPR012804">
    <property type="entry name" value="Cob_chelat_sub_put"/>
</dbReference>
<evidence type="ECO:0000313" key="8">
    <source>
        <dbReference type="Proteomes" id="UP000050502"/>
    </source>
</evidence>
<keyword evidence="2" id="KW-0547">Nucleotide-binding</keyword>
<keyword evidence="3" id="KW-0067">ATP-binding</keyword>
<dbReference type="InterPro" id="IPR027417">
    <property type="entry name" value="P-loop_NTPase"/>
</dbReference>
<dbReference type="CDD" id="cd01451">
    <property type="entry name" value="vWA_Magnesium_chelatase"/>
    <property type="match status" value="1"/>
</dbReference>
<organism evidence="7 8">
    <name type="scientific">Ardenticatena maritima</name>
    <dbReference type="NCBI Taxonomy" id="872965"/>
    <lineage>
        <taxon>Bacteria</taxon>
        <taxon>Bacillati</taxon>
        <taxon>Chloroflexota</taxon>
        <taxon>Ardenticatenia</taxon>
        <taxon>Ardenticatenales</taxon>
        <taxon>Ardenticatenaceae</taxon>
        <taxon>Ardenticatena</taxon>
    </lineage>
</organism>
<dbReference type="Pfam" id="PF13519">
    <property type="entry name" value="VWA_2"/>
    <property type="match status" value="1"/>
</dbReference>
<dbReference type="AlphaFoldDB" id="A0A0P6Y6P0"/>
<reference evidence="7 8" key="1">
    <citation type="submission" date="2015-07" db="EMBL/GenBank/DDBJ databases">
        <title>Whole genome sequence of Ardenticatena maritima DSM 23922.</title>
        <authorList>
            <person name="Hemp J."/>
            <person name="Ward L.M."/>
            <person name="Pace L.A."/>
            <person name="Fischer W.W."/>
        </authorList>
    </citation>
    <scope>NUCLEOTIDE SEQUENCE [LARGE SCALE GENOMIC DNA]</scope>
    <source>
        <strain evidence="7 8">110S</strain>
    </source>
</reference>
<dbReference type="PATRIC" id="fig|872965.6.peg.1651"/>
<dbReference type="NCBIfam" id="TIGR02442">
    <property type="entry name" value="Cob-chelat-sub"/>
    <property type="match status" value="1"/>
</dbReference>
<dbReference type="SMART" id="SM00382">
    <property type="entry name" value="AAA"/>
    <property type="match status" value="1"/>
</dbReference>
<dbReference type="PROSITE" id="PS50234">
    <property type="entry name" value="VWFA"/>
    <property type="match status" value="1"/>
</dbReference>
<dbReference type="Gene3D" id="3.40.50.300">
    <property type="entry name" value="P-loop containing nucleotide triphosphate hydrolases"/>
    <property type="match status" value="1"/>
</dbReference>
<dbReference type="InterPro" id="IPR000523">
    <property type="entry name" value="Mg_chelatse_chII-like_cat_dom"/>
</dbReference>
<evidence type="ECO:0000259" key="6">
    <source>
        <dbReference type="PROSITE" id="PS50234"/>
    </source>
</evidence>
<dbReference type="Gene3D" id="1.10.8.80">
    <property type="entry name" value="Magnesium chelatase subunit I, C-Terminal domain"/>
    <property type="match status" value="1"/>
</dbReference>
<dbReference type="PANTHER" id="PTHR35023">
    <property type="entry name" value="CHELATASE-RELATED"/>
    <property type="match status" value="1"/>
</dbReference>
<protein>
    <recommendedName>
        <fullName evidence="4">Mg-protoporphyrin IX chelatase</fullName>
    </recommendedName>
</protein>
<evidence type="ECO:0000313" key="7">
    <source>
        <dbReference type="EMBL" id="KPL87587.1"/>
    </source>
</evidence>
<evidence type="ECO:0000256" key="1">
    <source>
        <dbReference type="ARBA" id="ARBA00005799"/>
    </source>
</evidence>
<dbReference type="Proteomes" id="UP000050502">
    <property type="component" value="Unassembled WGS sequence"/>
</dbReference>
<evidence type="ECO:0000256" key="3">
    <source>
        <dbReference type="ARBA" id="ARBA00022840"/>
    </source>
</evidence>
<dbReference type="InterPro" id="IPR052989">
    <property type="entry name" value="Mg-chelatase_DI-like"/>
</dbReference>
<dbReference type="InterPro" id="IPR003593">
    <property type="entry name" value="AAA+_ATPase"/>
</dbReference>
<dbReference type="InterPro" id="IPR041702">
    <property type="entry name" value="BchD/ChlD_VWA"/>
</dbReference>
<dbReference type="SUPFAM" id="SSF52540">
    <property type="entry name" value="P-loop containing nucleoside triphosphate hydrolases"/>
    <property type="match status" value="1"/>
</dbReference>
<dbReference type="RefSeq" id="WP_060687458.1">
    <property type="nucleotide sequence ID" value="NZ_LGKN01000005.1"/>
</dbReference>
<sequence>MNQPRYPFTAIVGQDQLKTALLLNAVNPAIGGVLIRGHKGSAKSTAARALAALLPPIRTVVGCAFNCDPDAPCDACPTCRQPDRQVETRPAPFITLPLGATEDRVVGTLDIQRVLREREHAFQPGMLAAAHRGVLYIDEVNLLADHLVDLLLDAAAMGVNTVQREGFAITHPARFVLIGTMNPEEGDLRPQLLDRFGLMVDVVAPTDPAERAEVVRRRMAFERDPHAFAAAWRAEEDALRARILAARERLPHVHLDDDMLAFIARLCVEFEVEGVRADITLCKTACTLAAFDGRTHVTPDDVRTAAELVLPHRRRRQPFEQPHLDRQRLDDLMRDLTDTPPNAEGDAPEPSPDGDSPPADGVEEETFAPSPTATPHIQVVGAASPPRPHGRRAAATQSPRGRYVRAVRDPHATDIAFDATLRTALGRGDAHITIQRDDLHRKVREGRTGTLILFVVDASGSMAARRRMEAAKGAVLTLLGDAYRQRDDVALIAFRGPQAQVLLPPTHSVELAERALRTLPTGGRTPLAHALTLAGEMIARAHRTTPERPIVLVLITDGKANVPLDGRDPWHATLDAAAHLAAQPITAIVLDTEQGVVRHGRAAELAAALRGVHIPLEDVSAEQVVRVVQQTLK</sequence>
<dbReference type="InterPro" id="IPR041628">
    <property type="entry name" value="ChlI/MoxR_AAA_lid"/>
</dbReference>
<proteinExistence type="inferred from homology"/>
<evidence type="ECO:0000256" key="5">
    <source>
        <dbReference type="SAM" id="MobiDB-lite"/>
    </source>
</evidence>
<gene>
    <name evidence="7" type="ORF">SE16_08055</name>
</gene>
<dbReference type="InterPro" id="IPR002035">
    <property type="entry name" value="VWF_A"/>
</dbReference>
<name>A0A0P6Y6P0_9CHLR</name>
<dbReference type="Pfam" id="PF01078">
    <property type="entry name" value="Mg_chelatase"/>
    <property type="match status" value="1"/>
</dbReference>